<dbReference type="OrthoDB" id="408973at2759"/>
<accession>A0A6A6I0X6</accession>
<proteinExistence type="predicted"/>
<reference evidence="2" key="1">
    <citation type="journal article" date="2020" name="Stud. Mycol.">
        <title>101 Dothideomycetes genomes: a test case for predicting lifestyles and emergence of pathogens.</title>
        <authorList>
            <person name="Haridas S."/>
            <person name="Albert R."/>
            <person name="Binder M."/>
            <person name="Bloem J."/>
            <person name="Labutti K."/>
            <person name="Salamov A."/>
            <person name="Andreopoulos B."/>
            <person name="Baker S."/>
            <person name="Barry K."/>
            <person name="Bills G."/>
            <person name="Bluhm B."/>
            <person name="Cannon C."/>
            <person name="Castanera R."/>
            <person name="Culley D."/>
            <person name="Daum C."/>
            <person name="Ezra D."/>
            <person name="Gonzalez J."/>
            <person name="Henrissat B."/>
            <person name="Kuo A."/>
            <person name="Liang C."/>
            <person name="Lipzen A."/>
            <person name="Lutzoni F."/>
            <person name="Magnuson J."/>
            <person name="Mondo S."/>
            <person name="Nolan M."/>
            <person name="Ohm R."/>
            <person name="Pangilinan J."/>
            <person name="Park H.-J."/>
            <person name="Ramirez L."/>
            <person name="Alfaro M."/>
            <person name="Sun H."/>
            <person name="Tritt A."/>
            <person name="Yoshinaga Y."/>
            <person name="Zwiers L.-H."/>
            <person name="Turgeon B."/>
            <person name="Goodwin S."/>
            <person name="Spatafora J."/>
            <person name="Crous P."/>
            <person name="Grigoriev I."/>
        </authorList>
    </citation>
    <scope>NUCLEOTIDE SEQUENCE</scope>
    <source>
        <strain evidence="2">CBS 122368</strain>
    </source>
</reference>
<sequence length="290" mass="31587">MSTPTPSLDHLILFLPAGPNNLPLIPPFLSSNFTLTPGGTHADGLTSNTLILLADGCYIELICFLPSAALSKLQTHWWGPNPARKGWTDWCLTTAAPDSAEANHERVQATHAAPLQGARRRADGVDVKWAVTFPAGANGGQEVRGKLPFFCHDITPRELRVPLSASNTTHLCGARGVREISVVLPSRETLEETRALYASLFDERPGAEGDEEFSFSVGRVKSVEGLEEGAGIVLRLPRNEEEREKVRERGVCVCDVVLAARAGEGRERGKRWRLDGEGEDDVGGLWVEYV</sequence>
<gene>
    <name evidence="2" type="ORF">BU26DRAFT_523474</name>
</gene>
<dbReference type="Pfam" id="PF13468">
    <property type="entry name" value="Glyoxalase_3"/>
    <property type="match status" value="1"/>
</dbReference>
<dbReference type="AlphaFoldDB" id="A0A6A6I0X6"/>
<dbReference type="PANTHER" id="PTHR40265">
    <property type="entry name" value="BLL2707 PROTEIN"/>
    <property type="match status" value="1"/>
</dbReference>
<dbReference type="Gene3D" id="3.10.180.10">
    <property type="entry name" value="2,3-Dihydroxybiphenyl 1,2-Dioxygenase, domain 1"/>
    <property type="match status" value="1"/>
</dbReference>
<dbReference type="PANTHER" id="PTHR40265:SF1">
    <property type="entry name" value="GLYOXALASE-LIKE DOMAIN-CONTAINING PROTEIN"/>
    <property type="match status" value="1"/>
</dbReference>
<evidence type="ECO:0000259" key="1">
    <source>
        <dbReference type="Pfam" id="PF13468"/>
    </source>
</evidence>
<dbReference type="RefSeq" id="XP_033678930.1">
    <property type="nucleotide sequence ID" value="XM_033830055.1"/>
</dbReference>
<name>A0A6A6I0X6_9PLEO</name>
<protein>
    <recommendedName>
        <fullName evidence="1">Glyoxalase-like domain-containing protein</fullName>
    </recommendedName>
</protein>
<dbReference type="GeneID" id="54583385"/>
<organism evidence="2 3">
    <name type="scientific">Trematosphaeria pertusa</name>
    <dbReference type="NCBI Taxonomy" id="390896"/>
    <lineage>
        <taxon>Eukaryota</taxon>
        <taxon>Fungi</taxon>
        <taxon>Dikarya</taxon>
        <taxon>Ascomycota</taxon>
        <taxon>Pezizomycotina</taxon>
        <taxon>Dothideomycetes</taxon>
        <taxon>Pleosporomycetidae</taxon>
        <taxon>Pleosporales</taxon>
        <taxon>Massarineae</taxon>
        <taxon>Trematosphaeriaceae</taxon>
        <taxon>Trematosphaeria</taxon>
    </lineage>
</organism>
<dbReference type="Proteomes" id="UP000800094">
    <property type="component" value="Unassembled WGS sequence"/>
</dbReference>
<feature type="domain" description="Glyoxalase-like" evidence="1">
    <location>
        <begin position="8"/>
        <end position="192"/>
    </location>
</feature>
<dbReference type="EMBL" id="ML987204">
    <property type="protein sequence ID" value="KAF2243926.1"/>
    <property type="molecule type" value="Genomic_DNA"/>
</dbReference>
<evidence type="ECO:0000313" key="3">
    <source>
        <dbReference type="Proteomes" id="UP000800094"/>
    </source>
</evidence>
<dbReference type="InterPro" id="IPR029068">
    <property type="entry name" value="Glyas_Bleomycin-R_OHBP_Dase"/>
</dbReference>
<dbReference type="InterPro" id="IPR025870">
    <property type="entry name" value="Glyoxalase-like_dom"/>
</dbReference>
<keyword evidence="3" id="KW-1185">Reference proteome</keyword>
<evidence type="ECO:0000313" key="2">
    <source>
        <dbReference type="EMBL" id="KAF2243926.1"/>
    </source>
</evidence>